<dbReference type="SUPFAM" id="SSF52540">
    <property type="entry name" value="P-loop containing nucleoside triphosphate hydrolases"/>
    <property type="match status" value="1"/>
</dbReference>
<evidence type="ECO:0000259" key="2">
    <source>
        <dbReference type="Pfam" id="PF25791"/>
    </source>
</evidence>
<dbReference type="InterPro" id="IPR058037">
    <property type="entry name" value="BREX_BrxC_helical"/>
</dbReference>
<accession>A0A7J5JTU5</accession>
<dbReference type="NCBIfam" id="NF033441">
    <property type="entry name" value="BREX_BrxC"/>
    <property type="match status" value="1"/>
</dbReference>
<feature type="domain" description="Probable ATP-binding protein BrxC alpha-helical" evidence="3">
    <location>
        <begin position="886"/>
        <end position="1005"/>
    </location>
</feature>
<keyword evidence="1" id="KW-0175">Coiled coil</keyword>
<proteinExistence type="predicted"/>
<dbReference type="Pfam" id="PF25792">
    <property type="entry name" value="BREX_BrxC_helical"/>
    <property type="match status" value="1"/>
</dbReference>
<dbReference type="RefSeq" id="WP_130041244.1">
    <property type="nucleotide sequence ID" value="NZ_JABFIC010000003.1"/>
</dbReference>
<feature type="coiled-coil region" evidence="1">
    <location>
        <begin position="780"/>
        <end position="807"/>
    </location>
</feature>
<evidence type="ECO:0000256" key="1">
    <source>
        <dbReference type="SAM" id="Coils"/>
    </source>
</evidence>
<dbReference type="InterPro" id="IPR047679">
    <property type="entry name" value="BREX_BrxC"/>
</dbReference>
<organism evidence="4 5">
    <name type="scientific">Bacteroides thetaiotaomicron</name>
    <dbReference type="NCBI Taxonomy" id="818"/>
    <lineage>
        <taxon>Bacteria</taxon>
        <taxon>Pseudomonadati</taxon>
        <taxon>Bacteroidota</taxon>
        <taxon>Bacteroidia</taxon>
        <taxon>Bacteroidales</taxon>
        <taxon>Bacteroidaceae</taxon>
        <taxon>Bacteroides</taxon>
    </lineage>
</organism>
<dbReference type="Proteomes" id="UP000460317">
    <property type="component" value="Unassembled WGS sequence"/>
</dbReference>
<evidence type="ECO:0000313" key="4">
    <source>
        <dbReference type="EMBL" id="KAB4454863.1"/>
    </source>
</evidence>
<dbReference type="Pfam" id="PF25791">
    <property type="entry name" value="WHD_BREX_BrxC"/>
    <property type="match status" value="1"/>
</dbReference>
<name>A0A7J5JTU5_BACT4</name>
<gene>
    <name evidence="4" type="primary">brxC</name>
    <name evidence="4" type="ORF">GAN93_04190</name>
</gene>
<reference evidence="4 5" key="1">
    <citation type="journal article" date="2019" name="Nat. Med.">
        <title>A library of human gut bacterial isolates paired with longitudinal multiomics data enables mechanistic microbiome research.</title>
        <authorList>
            <person name="Poyet M."/>
            <person name="Groussin M."/>
            <person name="Gibbons S.M."/>
            <person name="Avila-Pacheco J."/>
            <person name="Jiang X."/>
            <person name="Kearney S.M."/>
            <person name="Perrotta A.R."/>
            <person name="Berdy B."/>
            <person name="Zhao S."/>
            <person name="Lieberman T.D."/>
            <person name="Swanson P.K."/>
            <person name="Smith M."/>
            <person name="Roesemann S."/>
            <person name="Alexander J.E."/>
            <person name="Rich S.A."/>
            <person name="Livny J."/>
            <person name="Vlamakis H."/>
            <person name="Clish C."/>
            <person name="Bullock K."/>
            <person name="Deik A."/>
            <person name="Scott J."/>
            <person name="Pierce K.A."/>
            <person name="Xavier R.J."/>
            <person name="Alm E.J."/>
        </authorList>
    </citation>
    <scope>NUCLEOTIDE SEQUENCE [LARGE SCALE GENOMIC DNA]</scope>
    <source>
        <strain evidence="4 5">BIOML-A165</strain>
    </source>
</reference>
<evidence type="ECO:0000259" key="3">
    <source>
        <dbReference type="Pfam" id="PF25792"/>
    </source>
</evidence>
<comment type="caution">
    <text evidence="4">The sequence shown here is derived from an EMBL/GenBank/DDBJ whole genome shotgun (WGS) entry which is preliminary data.</text>
</comment>
<dbReference type="InterPro" id="IPR027417">
    <property type="entry name" value="P-loop_NTPase"/>
</dbReference>
<sequence>MKLEAIYEKDINRTVNPAVSASDFSDKTVKTEIEEYVFTDEIINGLYKILSAIKNRNVSHDGIWINGYFGSGKSHFLKYLDYCLSSQYREMALERLLEAVKLRDPLQIPESKSEVEISDMRDLTIWLKDATVDTILFNIGTVHNIHGDQQRVFLDIFWSELNQFRGFNKFNLALAQHFEKVLLEKNKFDEFKERIKEEGFDWDLQASDLAINELDFILEIGKELIPTLSTDIIRERIIRDDTAVSVETFMNELKSYLADKGDKYRLIFLVDEVSQFIDDRKGLLLQLQQIVTELHKACEDKIWVACTAQQDLSEIVESCQISATSEDYGKIMGRFEVKVSLKGTQPEYITQKRILEKKPTAELRLGELYDKKKNAISAQFQLPTSYNAYQTREEFIGYYPFVPYQFKLIMQVFNSFVNLGYVEKEVKGNERSIIKVTHSTAKQTKDQEVGNFIAFDQFFNAMFQGSLMAKGQRSIQKANDMIQEYSDRAFGQRVVNILFMICNLSETDRLIFPATVDNITCLLMSDVDAQKLSLKNEVQKVLDFLCDKNIIRNEPAKQGVPETYCFYSEDEIEVAQLIKTQVIDNNTMAEELKEIFFAYITPAAREVFYSSRFTVGVNIMGKNFLSNNADINVEFVMDSDQDNPHTYAFSNTNNKMVFFMSELYKENRTLKNDFYWYCQVQKYMRTPVTSELRQKTREEFSKRAKDIYQRKIEKPFREIFDSCPVISGLNILEDLGSGKGQDRYKQVLNRHFANLYPQARLVDSTDMPRNSEELKSKIQRKVEIGDYNELNNTLTEAERQVENYLNRQVNDVNLKDIVTRYAAAPYGWNEICTIYIVNELVRRHLRDFSYNNNPNVERSIVANNILRDQAKFAVRPAQKISQDLINRFVESWKDIFGTVSISSGIDSNELFNQCKTKLTENIQNTENDCKRIARYPFVTVLNDTISELSRWNSEREPKKFFEQIINARQSAKALIDKRKMIGEFITDQLAKYKIICDFVDDNRDNWLFLPESCADTVKSLKSIINEPWPIDKMVPYNKMMRELNAQLEEVKKTKVLEIERVYNDIFDQLEKFAASKDVDRDSFARRDVSIMQKKNSSNILMLENNINTSNDFYNEQLDIIIKASSPSAKPVRNIRLNIQTFEPLKSEAEIDEYLQGLKKQLMKFIDNNCEVMVTK</sequence>
<dbReference type="EMBL" id="WCSB01000002">
    <property type="protein sequence ID" value="KAB4454863.1"/>
    <property type="molecule type" value="Genomic_DNA"/>
</dbReference>
<dbReference type="AlphaFoldDB" id="A0A7J5JTU5"/>
<evidence type="ECO:0000313" key="5">
    <source>
        <dbReference type="Proteomes" id="UP000460317"/>
    </source>
</evidence>
<protein>
    <submittedName>
        <fullName evidence="4">BREX system P-loop protein BrxC</fullName>
    </submittedName>
</protein>
<feature type="domain" description="Probable ATP-binding protein BrxC winged helix-turn-helix" evidence="2">
    <location>
        <begin position="768"/>
        <end position="853"/>
    </location>
</feature>
<dbReference type="InterPro" id="IPR058038">
    <property type="entry name" value="BREX_BrxC_wHTH"/>
</dbReference>